<evidence type="ECO:0000256" key="7">
    <source>
        <dbReference type="ARBA" id="ARBA00023065"/>
    </source>
</evidence>
<evidence type="ECO:0000313" key="10">
    <source>
        <dbReference type="EMBL" id="SHH58604.1"/>
    </source>
</evidence>
<keyword evidence="5 9" id="KW-0812">Transmembrane</keyword>
<feature type="transmembrane region" description="Helical" evidence="9">
    <location>
        <begin position="80"/>
        <end position="99"/>
    </location>
</feature>
<proteinExistence type="inferred from homology"/>
<dbReference type="Proteomes" id="UP000242592">
    <property type="component" value="Unassembled WGS sequence"/>
</dbReference>
<sequence>MPTKVEQYKIITFNVGSVLIFYTFIILIPLVFTFFYPFEWIHMYAFLIPAVISLILGLILKKVSGINSSHTVTVREGAVIVLFTWTLVVVIGAIPFIMIEHLNFSQAVFEATSGFTTTGLTMFSNVKDVSKLILVWRSLMQFIGGAGFALIMMGSVIGPRGFGLYHAEGRVDNIAPNIKRSARIISLIYVIYAVIGVIVLDIAGMPLFDAFNHSLTALATGGFSVKNGSIGEYNSVSVEIVTMILMFLGGTGFGVHYALWRGNFKALFKNGEPWLMLSTIFITTLIITFNGVGKIFTNFSEGFRQAIFQTTSALTGTGFSTVDLSSPVWINFGVAMFILTSLMLAGGGMDSTAGGLKQYRIWVTIRVIIHSIKEFLLPSRSVTKISVWKGQTRKFISNEDLKEILLVFSMYFSTFFVGSIILSCYGYNLTEAMFEFSSAMNGVGLSVGITSSTMPLGAMWTLTIAMFTGRLEFLVVIYALSKLFIDMYDNVKKISYKKSIVKK</sequence>
<dbReference type="AlphaFoldDB" id="A0A1M5U6L8"/>
<dbReference type="GO" id="GO:0008324">
    <property type="term" value="F:monoatomic cation transmembrane transporter activity"/>
    <property type="evidence" value="ECO:0007669"/>
    <property type="project" value="InterPro"/>
</dbReference>
<dbReference type="PANTHER" id="PTHR32024:SF2">
    <property type="entry name" value="TRK SYSTEM POTASSIUM UPTAKE PROTEIN TRKG-RELATED"/>
    <property type="match status" value="1"/>
</dbReference>
<dbReference type="PANTHER" id="PTHR32024">
    <property type="entry name" value="TRK SYSTEM POTASSIUM UPTAKE PROTEIN TRKG-RELATED"/>
    <property type="match status" value="1"/>
</dbReference>
<comment type="similarity">
    <text evidence="2">Belongs to the TrkH potassium transport family.</text>
</comment>
<keyword evidence="7" id="KW-0406">Ion transport</keyword>
<keyword evidence="3" id="KW-0813">Transport</keyword>
<feature type="transmembrane region" description="Helical" evidence="9">
    <location>
        <begin position="272"/>
        <end position="292"/>
    </location>
</feature>
<keyword evidence="6 9" id="KW-1133">Transmembrane helix</keyword>
<dbReference type="RefSeq" id="WP_073074030.1">
    <property type="nucleotide sequence ID" value="NZ_FQXN01000008.1"/>
</dbReference>
<keyword evidence="8 9" id="KW-0472">Membrane</keyword>
<feature type="transmembrane region" description="Helical" evidence="9">
    <location>
        <begin position="458"/>
        <end position="480"/>
    </location>
</feature>
<keyword evidence="4" id="KW-1003">Cell membrane</keyword>
<evidence type="ECO:0000256" key="8">
    <source>
        <dbReference type="ARBA" id="ARBA00023136"/>
    </source>
</evidence>
<dbReference type="OrthoDB" id="9810952at2"/>
<keyword evidence="11" id="KW-1185">Reference proteome</keyword>
<feature type="transmembrane region" description="Helical" evidence="9">
    <location>
        <begin position="41"/>
        <end position="60"/>
    </location>
</feature>
<dbReference type="Pfam" id="PF02386">
    <property type="entry name" value="TrkH"/>
    <property type="match status" value="2"/>
</dbReference>
<evidence type="ECO:0000313" key="11">
    <source>
        <dbReference type="Proteomes" id="UP000242592"/>
    </source>
</evidence>
<evidence type="ECO:0000256" key="1">
    <source>
        <dbReference type="ARBA" id="ARBA00004651"/>
    </source>
</evidence>
<dbReference type="GO" id="GO:0030001">
    <property type="term" value="P:metal ion transport"/>
    <property type="evidence" value="ECO:0007669"/>
    <property type="project" value="UniProtKB-ARBA"/>
</dbReference>
<evidence type="ECO:0000256" key="4">
    <source>
        <dbReference type="ARBA" id="ARBA00022475"/>
    </source>
</evidence>
<dbReference type="GO" id="GO:0005886">
    <property type="term" value="C:plasma membrane"/>
    <property type="evidence" value="ECO:0007669"/>
    <property type="project" value="UniProtKB-SubCell"/>
</dbReference>
<reference evidence="11" key="1">
    <citation type="submission" date="2016-11" db="EMBL/GenBank/DDBJ databases">
        <authorList>
            <person name="Varghese N."/>
            <person name="Submissions S."/>
        </authorList>
    </citation>
    <scope>NUCLEOTIDE SEQUENCE [LARGE SCALE GENOMIC DNA]</scope>
    <source>
        <strain evidence="11">DSM 15807</strain>
    </source>
</reference>
<accession>A0A1M5U6L8</accession>
<feature type="transmembrane region" description="Helical" evidence="9">
    <location>
        <begin position="184"/>
        <end position="208"/>
    </location>
</feature>
<evidence type="ECO:0000256" key="9">
    <source>
        <dbReference type="SAM" id="Phobius"/>
    </source>
</evidence>
<evidence type="ECO:0000256" key="5">
    <source>
        <dbReference type="ARBA" id="ARBA00022692"/>
    </source>
</evidence>
<protein>
    <submittedName>
        <fullName evidence="10">Trk system potassium uptake protein TrkH</fullName>
    </submittedName>
</protein>
<feature type="transmembrane region" description="Helical" evidence="9">
    <location>
        <begin position="240"/>
        <end position="260"/>
    </location>
</feature>
<feature type="transmembrane region" description="Helical" evidence="9">
    <location>
        <begin position="12"/>
        <end position="35"/>
    </location>
</feature>
<organism evidence="10 11">
    <name type="scientific">Thermosipho atlanticus DSM 15807</name>
    <dbReference type="NCBI Taxonomy" id="1123380"/>
    <lineage>
        <taxon>Bacteria</taxon>
        <taxon>Thermotogati</taxon>
        <taxon>Thermotogota</taxon>
        <taxon>Thermotogae</taxon>
        <taxon>Thermotogales</taxon>
        <taxon>Fervidobacteriaceae</taxon>
        <taxon>Thermosipho</taxon>
    </lineage>
</organism>
<comment type="subcellular location">
    <subcellularLocation>
        <location evidence="1">Cell membrane</location>
        <topology evidence="1">Multi-pass membrane protein</topology>
    </subcellularLocation>
</comment>
<dbReference type="InterPro" id="IPR003445">
    <property type="entry name" value="Cat_transpt"/>
</dbReference>
<feature type="transmembrane region" description="Helical" evidence="9">
    <location>
        <begin position="328"/>
        <end position="349"/>
    </location>
</feature>
<name>A0A1M5U6L8_9BACT</name>
<dbReference type="STRING" id="1123380.SAMN02745199_1652"/>
<feature type="transmembrane region" description="Helical" evidence="9">
    <location>
        <begin position="139"/>
        <end position="163"/>
    </location>
</feature>
<gene>
    <name evidence="10" type="ORF">SAMN02745199_1652</name>
</gene>
<evidence type="ECO:0000256" key="2">
    <source>
        <dbReference type="ARBA" id="ARBA00009137"/>
    </source>
</evidence>
<evidence type="ECO:0000256" key="3">
    <source>
        <dbReference type="ARBA" id="ARBA00022448"/>
    </source>
</evidence>
<feature type="transmembrane region" description="Helical" evidence="9">
    <location>
        <begin position="404"/>
        <end position="428"/>
    </location>
</feature>
<evidence type="ECO:0000256" key="6">
    <source>
        <dbReference type="ARBA" id="ARBA00022989"/>
    </source>
</evidence>
<dbReference type="EMBL" id="FQXN01000008">
    <property type="protein sequence ID" value="SHH58604.1"/>
    <property type="molecule type" value="Genomic_DNA"/>
</dbReference>